<dbReference type="GO" id="GO:0008017">
    <property type="term" value="F:microtubule binding"/>
    <property type="evidence" value="ECO:0007669"/>
    <property type="project" value="InterPro"/>
</dbReference>
<evidence type="ECO:0000313" key="17">
    <source>
        <dbReference type="EMBL" id="KAK1382499.1"/>
    </source>
</evidence>
<dbReference type="PANTHER" id="PTHR47970:SF6">
    <property type="entry name" value="KINESIN-LIKE PROTEIN KIN-UC ISOFORM X1"/>
    <property type="match status" value="1"/>
</dbReference>
<dbReference type="InterPro" id="IPR016024">
    <property type="entry name" value="ARM-type_fold"/>
</dbReference>
<dbReference type="InterPro" id="IPR001752">
    <property type="entry name" value="Kinesin_motor_dom"/>
</dbReference>
<keyword evidence="5" id="KW-0677">Repeat</keyword>
<keyword evidence="7 13" id="KW-0067">ATP-binding</keyword>
<dbReference type="GO" id="GO:0007018">
    <property type="term" value="P:microtubule-based movement"/>
    <property type="evidence" value="ECO:0007669"/>
    <property type="project" value="InterPro"/>
</dbReference>
<protein>
    <submittedName>
        <fullName evidence="17">Kinesin-like protein KIN-UC</fullName>
    </submittedName>
</protein>
<evidence type="ECO:0000256" key="15">
    <source>
        <dbReference type="SAM" id="MobiDB-lite"/>
    </source>
</evidence>
<keyword evidence="18" id="KW-1185">Reference proteome</keyword>
<dbReference type="CDD" id="cd00106">
    <property type="entry name" value="KISc"/>
    <property type="match status" value="1"/>
</dbReference>
<sequence>MAATRNSSHTKHTVLPLPPPVPVPSSNSSSSSSSRNGGNSNNGNAHNSTRSKLPISARRSVTPSSRSRSPSLIDPENGRVRVAVRLRPRTAEDLVTEADFADCVEIQPELKKLKLRKNNWSSEAYKFDEVFSGGASQRRIYEVVAKPVVESVLEGYNGTIMAYGQTGTGKTYTLGRLGEDDASERGIMVRALEDMIANTSASSDNLEISYLQLYMESVQDLLAPEKINIPIVEDPKTGEVSAPGASVVGIQNLDQFLQVLKVGETNRHAANTKMNTESSRSHAILMINVRRSVQGNEENDTSGTRKDGRSDLSSNHAMPTVRRSKLLIVDLAGSERLDKSGSEGHTAEETKFINLSLTSLGKCINALAENSPHIPTRDSKLTRLLRDSFGGTARTSLIITIGPSSRHHAETTSTIMFGQRAMRVVNTVKLKEEFDYEILCRNLEKEVDRLTAEMDRQLKTRDNDIFKLELKLEECKSLFAETESTFIAKSKLLEAENIRLESEMKEMLKELNLQKYQNDSICNEVVRLKATIETNKLVEKENSRLEAEMKDLLKELSLQKDQNILMQDDIARLKTSLSQSSKHQREDSSNRKVLAETTQIYEKKIEDLMRQLEDENACSKRVKEQSDVMEKRIAELMMQVEDKRMQSESAEKKLVVMRMKISDLMTKMDDERYQSESSKEQIDKLQKLLSDHQTSTQVSEKKEIGNLRRRIQEVSQLHDVTLNELQSLKSEYKDVLSDKIKEKDDIDSLKIKLQEMSQLHEVTVNELQSLKSEHRNLLSEKEKVYDELCITKQALIAEERRRKAVEHERDVIKKVVPESEEDEYEDKRSYMKENIAKGSSAFSTPLALQKSMNVSRDVFSGQRTTIAKICEEVGLQKILALLTSSDIDVQIHAVKVIANLAAEDVNQEKIVEEGGLDALLMLLRSSHNTTILRVASGAVANLAMNEKNQSLIASKGGARLLANTASRTDDPQTLRMVAGAIANLCGNEKLHVLLREEGGIIALLGMVRSGNSDVIAQVARGIANFAKCESRGINQGHRKGRSLLIEDAVLEWLISNSNIASTSTRRHIELALCHLAQNVDNANDLISSGGLKELVRISTESSREDIRNLAKKTLRYNILFQAHI</sequence>
<evidence type="ECO:0000256" key="1">
    <source>
        <dbReference type="ARBA" id="ARBA00004245"/>
    </source>
</evidence>
<evidence type="ECO:0000256" key="5">
    <source>
        <dbReference type="ARBA" id="ARBA00022737"/>
    </source>
</evidence>
<dbReference type="GO" id="GO:0072686">
    <property type="term" value="C:mitotic spindle"/>
    <property type="evidence" value="ECO:0007669"/>
    <property type="project" value="TreeGrafter"/>
</dbReference>
<evidence type="ECO:0000256" key="3">
    <source>
        <dbReference type="ARBA" id="ARBA00022490"/>
    </source>
</evidence>
<dbReference type="GO" id="GO:0005876">
    <property type="term" value="C:spindle microtubule"/>
    <property type="evidence" value="ECO:0007669"/>
    <property type="project" value="TreeGrafter"/>
</dbReference>
<evidence type="ECO:0000256" key="13">
    <source>
        <dbReference type="PROSITE-ProRule" id="PRU00283"/>
    </source>
</evidence>
<evidence type="ECO:0000256" key="9">
    <source>
        <dbReference type="ARBA" id="ARBA00023175"/>
    </source>
</evidence>
<dbReference type="SUPFAM" id="SSF52540">
    <property type="entry name" value="P-loop containing nucleoside triphosphate hydrolases"/>
    <property type="match status" value="1"/>
</dbReference>
<dbReference type="PROSITE" id="PS00411">
    <property type="entry name" value="KINESIN_MOTOR_1"/>
    <property type="match status" value="1"/>
</dbReference>
<evidence type="ECO:0000259" key="16">
    <source>
        <dbReference type="PROSITE" id="PS50067"/>
    </source>
</evidence>
<dbReference type="Proteomes" id="UP001237642">
    <property type="component" value="Unassembled WGS sequence"/>
</dbReference>
<feature type="coiled-coil region" evidence="14">
    <location>
        <begin position="605"/>
        <end position="653"/>
    </location>
</feature>
<evidence type="ECO:0000256" key="10">
    <source>
        <dbReference type="ARBA" id="ARBA00023212"/>
    </source>
</evidence>
<dbReference type="InterPro" id="IPR027417">
    <property type="entry name" value="P-loop_NTPase"/>
</dbReference>
<dbReference type="Pfam" id="PF00514">
    <property type="entry name" value="Arm"/>
    <property type="match status" value="1"/>
</dbReference>
<dbReference type="SUPFAM" id="SSF48371">
    <property type="entry name" value="ARM repeat"/>
    <property type="match status" value="1"/>
</dbReference>
<reference evidence="17" key="2">
    <citation type="submission" date="2023-05" db="EMBL/GenBank/DDBJ databases">
        <authorList>
            <person name="Schelkunov M.I."/>
        </authorList>
    </citation>
    <scope>NUCLEOTIDE SEQUENCE</scope>
    <source>
        <strain evidence="17">Hsosn_3</strain>
        <tissue evidence="17">Leaf</tissue>
    </source>
</reference>
<keyword evidence="8 14" id="KW-0175">Coiled coil</keyword>
<dbReference type="GO" id="GO:0008574">
    <property type="term" value="F:plus-end-directed microtubule motor activity"/>
    <property type="evidence" value="ECO:0007669"/>
    <property type="project" value="TreeGrafter"/>
</dbReference>
<dbReference type="Gene3D" id="1.25.10.10">
    <property type="entry name" value="Leucine-rich Repeat Variant"/>
    <property type="match status" value="1"/>
</dbReference>
<feature type="binding site" evidence="13">
    <location>
        <begin position="164"/>
        <end position="171"/>
    </location>
    <ligand>
        <name>ATP</name>
        <dbReference type="ChEBI" id="CHEBI:30616"/>
    </ligand>
</feature>
<evidence type="ECO:0000313" key="18">
    <source>
        <dbReference type="Proteomes" id="UP001237642"/>
    </source>
</evidence>
<dbReference type="PRINTS" id="PR00380">
    <property type="entry name" value="KINESINHEAVY"/>
</dbReference>
<keyword evidence="3" id="KW-0963">Cytoplasm</keyword>
<feature type="repeat" description="ARM" evidence="12">
    <location>
        <begin position="914"/>
        <end position="957"/>
    </location>
</feature>
<dbReference type="GO" id="GO:0005524">
    <property type="term" value="F:ATP binding"/>
    <property type="evidence" value="ECO:0007669"/>
    <property type="project" value="UniProtKB-UniRule"/>
</dbReference>
<dbReference type="InterPro" id="IPR047149">
    <property type="entry name" value="KIF11-like"/>
</dbReference>
<feature type="compositionally biased region" description="Low complexity" evidence="15">
    <location>
        <begin position="56"/>
        <end position="71"/>
    </location>
</feature>
<dbReference type="PROSITE" id="PS50176">
    <property type="entry name" value="ARM_REPEAT"/>
    <property type="match status" value="2"/>
</dbReference>
<dbReference type="SMART" id="SM00129">
    <property type="entry name" value="KISc"/>
    <property type="match status" value="1"/>
</dbReference>
<dbReference type="SMART" id="SM00185">
    <property type="entry name" value="ARM"/>
    <property type="match status" value="5"/>
</dbReference>
<comment type="subcellular location">
    <subcellularLocation>
        <location evidence="1">Cytoplasm</location>
        <location evidence="1">Cytoskeleton</location>
    </subcellularLocation>
</comment>
<keyword evidence="9 13" id="KW-0505">Motor protein</keyword>
<dbReference type="PROSITE" id="PS50067">
    <property type="entry name" value="KINESIN_MOTOR_2"/>
    <property type="match status" value="1"/>
</dbReference>
<evidence type="ECO:0000256" key="12">
    <source>
        <dbReference type="PROSITE-ProRule" id="PRU00259"/>
    </source>
</evidence>
<evidence type="ECO:0000256" key="7">
    <source>
        <dbReference type="ARBA" id="ARBA00022840"/>
    </source>
</evidence>
<dbReference type="GO" id="GO:0090307">
    <property type="term" value="P:mitotic spindle assembly"/>
    <property type="evidence" value="ECO:0007669"/>
    <property type="project" value="TreeGrafter"/>
</dbReference>
<evidence type="ECO:0000256" key="8">
    <source>
        <dbReference type="ARBA" id="ARBA00023054"/>
    </source>
</evidence>
<evidence type="ECO:0000256" key="4">
    <source>
        <dbReference type="ARBA" id="ARBA00022701"/>
    </source>
</evidence>
<dbReference type="InterPro" id="IPR000225">
    <property type="entry name" value="Armadillo"/>
</dbReference>
<name>A0AAD8ICE0_9APIA</name>
<dbReference type="InterPro" id="IPR019821">
    <property type="entry name" value="Kinesin_motor_CS"/>
</dbReference>
<feature type="coiled-coil region" evidence="14">
    <location>
        <begin position="711"/>
        <end position="787"/>
    </location>
</feature>
<comment type="subunit">
    <text evidence="11">Interacts (via C-terminus) with NEK5.</text>
</comment>
<dbReference type="PANTHER" id="PTHR47970">
    <property type="entry name" value="KINESIN-LIKE PROTEIN KIF11"/>
    <property type="match status" value="1"/>
</dbReference>
<dbReference type="GO" id="GO:0051231">
    <property type="term" value="P:spindle elongation"/>
    <property type="evidence" value="ECO:0007669"/>
    <property type="project" value="TreeGrafter"/>
</dbReference>
<comment type="similarity">
    <text evidence="2">Belongs to the TRAFAC class myosin-kinesin ATPase superfamily. Kinesin family. Ungrouped subfamily.</text>
</comment>
<evidence type="ECO:0000256" key="14">
    <source>
        <dbReference type="SAM" id="Coils"/>
    </source>
</evidence>
<dbReference type="FunFam" id="3.40.850.10:FF:000036">
    <property type="entry name" value="Kinesin-like protein"/>
    <property type="match status" value="1"/>
</dbReference>
<feature type="compositionally biased region" description="Low complexity" evidence="15">
    <location>
        <begin position="24"/>
        <end position="48"/>
    </location>
</feature>
<feature type="coiled-coil region" evidence="14">
    <location>
        <begin position="490"/>
        <end position="562"/>
    </location>
</feature>
<feature type="domain" description="Kinesin motor" evidence="16">
    <location>
        <begin position="79"/>
        <end position="424"/>
    </location>
</feature>
<keyword evidence="4" id="KW-0493">Microtubule</keyword>
<organism evidence="17 18">
    <name type="scientific">Heracleum sosnowskyi</name>
    <dbReference type="NCBI Taxonomy" id="360622"/>
    <lineage>
        <taxon>Eukaryota</taxon>
        <taxon>Viridiplantae</taxon>
        <taxon>Streptophyta</taxon>
        <taxon>Embryophyta</taxon>
        <taxon>Tracheophyta</taxon>
        <taxon>Spermatophyta</taxon>
        <taxon>Magnoliopsida</taxon>
        <taxon>eudicotyledons</taxon>
        <taxon>Gunneridae</taxon>
        <taxon>Pentapetalae</taxon>
        <taxon>asterids</taxon>
        <taxon>campanulids</taxon>
        <taxon>Apiales</taxon>
        <taxon>Apiaceae</taxon>
        <taxon>Apioideae</taxon>
        <taxon>apioid superclade</taxon>
        <taxon>Tordylieae</taxon>
        <taxon>Tordyliinae</taxon>
        <taxon>Heracleum</taxon>
    </lineage>
</organism>
<reference evidence="17" key="1">
    <citation type="submission" date="2023-02" db="EMBL/GenBank/DDBJ databases">
        <title>Genome of toxic invasive species Heracleum sosnowskyi carries increased number of genes despite the absence of recent whole-genome duplications.</title>
        <authorList>
            <person name="Schelkunov M."/>
            <person name="Shtratnikova V."/>
            <person name="Makarenko M."/>
            <person name="Klepikova A."/>
            <person name="Omelchenko D."/>
            <person name="Novikova G."/>
            <person name="Obukhova E."/>
            <person name="Bogdanov V."/>
            <person name="Penin A."/>
            <person name="Logacheva M."/>
        </authorList>
    </citation>
    <scope>NUCLEOTIDE SEQUENCE</scope>
    <source>
        <strain evidence="17">Hsosn_3</strain>
        <tissue evidence="17">Leaf</tissue>
    </source>
</reference>
<dbReference type="Gene3D" id="3.40.850.10">
    <property type="entry name" value="Kinesin motor domain"/>
    <property type="match status" value="1"/>
</dbReference>
<dbReference type="Pfam" id="PF00225">
    <property type="entry name" value="Kinesin"/>
    <property type="match status" value="1"/>
</dbReference>
<feature type="repeat" description="ARM" evidence="12">
    <location>
        <begin position="873"/>
        <end position="915"/>
    </location>
</feature>
<dbReference type="InterPro" id="IPR036961">
    <property type="entry name" value="Kinesin_motor_dom_sf"/>
</dbReference>
<keyword evidence="6 13" id="KW-0547">Nucleotide-binding</keyword>
<evidence type="ECO:0000256" key="2">
    <source>
        <dbReference type="ARBA" id="ARBA00010103"/>
    </source>
</evidence>
<gene>
    <name evidence="17" type="ORF">POM88_020234</name>
</gene>
<keyword evidence="10" id="KW-0206">Cytoskeleton</keyword>
<feature type="region of interest" description="Disordered" evidence="15">
    <location>
        <begin position="1"/>
        <end position="75"/>
    </location>
</feature>
<comment type="caution">
    <text evidence="17">The sequence shown here is derived from an EMBL/GenBank/DDBJ whole genome shotgun (WGS) entry which is preliminary data.</text>
</comment>
<dbReference type="InterPro" id="IPR011989">
    <property type="entry name" value="ARM-like"/>
</dbReference>
<evidence type="ECO:0000256" key="6">
    <source>
        <dbReference type="ARBA" id="ARBA00022741"/>
    </source>
</evidence>
<accession>A0AAD8ICE0</accession>
<proteinExistence type="inferred from homology"/>
<feature type="region of interest" description="Disordered" evidence="15">
    <location>
        <begin position="289"/>
        <end position="317"/>
    </location>
</feature>
<evidence type="ECO:0000256" key="11">
    <source>
        <dbReference type="ARBA" id="ARBA00063975"/>
    </source>
</evidence>
<dbReference type="AlphaFoldDB" id="A0AAD8ICE0"/>
<dbReference type="EMBL" id="JAUIZM010000005">
    <property type="protein sequence ID" value="KAK1382499.1"/>
    <property type="molecule type" value="Genomic_DNA"/>
</dbReference>